<name>E7QNL0_HALPU</name>
<evidence type="ECO:0000313" key="2">
    <source>
        <dbReference type="EMBL" id="SHK62359.1"/>
    </source>
</evidence>
<dbReference type="Proteomes" id="UP000003751">
    <property type="component" value="Unassembled WGS sequence"/>
</dbReference>
<reference evidence="4" key="3">
    <citation type="submission" date="2016-11" db="EMBL/GenBank/DDBJ databases">
        <authorList>
            <person name="Varghese N."/>
            <person name="Submissions S."/>
        </authorList>
    </citation>
    <scope>NUCLEOTIDE SEQUENCE [LARGE SCALE GENOMIC DNA]</scope>
    <source>
        <strain evidence="4">DX253</strain>
    </source>
</reference>
<gene>
    <name evidence="2" type="ORF">SAMN05444342_1887</name>
    <name evidence="1" type="ORF">ZOD2009_03015</name>
</gene>
<dbReference type="eggNOG" id="arCOG10650">
    <property type="taxonomic scope" value="Archaea"/>
</dbReference>
<dbReference type="EMBL" id="FRAN01000002">
    <property type="protein sequence ID" value="SHK62359.1"/>
    <property type="molecule type" value="Genomic_DNA"/>
</dbReference>
<evidence type="ECO:0000313" key="1">
    <source>
        <dbReference type="EMBL" id="EFW94080.1"/>
    </source>
</evidence>
<dbReference type="Proteomes" id="UP000184203">
    <property type="component" value="Unassembled WGS sequence"/>
</dbReference>
<dbReference type="RefSeq" id="WP_007976889.1">
    <property type="nucleotide sequence ID" value="NZ_AEMG01000002.1"/>
</dbReference>
<dbReference type="EMBL" id="AEMG01000002">
    <property type="protein sequence ID" value="EFW94080.1"/>
    <property type="molecule type" value="Genomic_DNA"/>
</dbReference>
<protein>
    <submittedName>
        <fullName evidence="1">Uncharacterized protein</fullName>
    </submittedName>
</protein>
<keyword evidence="4" id="KW-1185">Reference proteome</keyword>
<evidence type="ECO:0000313" key="4">
    <source>
        <dbReference type="Proteomes" id="UP000184203"/>
    </source>
</evidence>
<organism evidence="1 3">
    <name type="scientific">Haladaptatus paucihalophilus DX253</name>
    <dbReference type="NCBI Taxonomy" id="797209"/>
    <lineage>
        <taxon>Archaea</taxon>
        <taxon>Methanobacteriati</taxon>
        <taxon>Methanobacteriota</taxon>
        <taxon>Stenosarchaea group</taxon>
        <taxon>Halobacteria</taxon>
        <taxon>Halobacteriales</taxon>
        <taxon>Haladaptataceae</taxon>
        <taxon>Haladaptatus</taxon>
    </lineage>
</organism>
<dbReference type="PATRIC" id="fig|797209.4.peg.587"/>
<dbReference type="OrthoDB" id="269455at2157"/>
<evidence type="ECO:0000313" key="3">
    <source>
        <dbReference type="Proteomes" id="UP000003751"/>
    </source>
</evidence>
<reference evidence="2" key="2">
    <citation type="submission" date="2016-11" db="EMBL/GenBank/DDBJ databases">
        <authorList>
            <person name="Jaros S."/>
            <person name="Januszkiewicz K."/>
            <person name="Wedrychowicz H."/>
        </authorList>
    </citation>
    <scope>NUCLEOTIDE SEQUENCE [LARGE SCALE GENOMIC DNA]</scope>
    <source>
        <strain evidence="2">DX253</strain>
    </source>
</reference>
<sequence>MKRSYNGDTDGTQPDRRAILKTGALGLTSIVGGTGLASAELNQKQPQGSAVYTAKASGGAAISNERRRAVRRQAARDFERKNGRAPAAIPASEQVTSSGEVVAYAYGFDANGVGRSYVGIAGEDMTEPQAESGRAEAQIHDQFDSHVADISSAIETSEQVTTMAGGMVSDTNNMEQVFSQKLEYLEDPYGTVGSTFYWFIDTLGSSEGDVHALHSPAGYEPGTSKYGSDYKNEWGRVFHRWNQSEMGNTDVDYGQWKPYGTQGGSSSTSYSLSVSAGWMTASVTAGISWSYSQPNVEVVDESSPTSEYNQWQLKLNSAWDDDTRENFIGFQPSSAASMNHYDSSSMGKRTISGNEVKAQFSNGDSSRNLWSKNEFYLQPA</sequence>
<reference evidence="1 3" key="1">
    <citation type="journal article" date="2014" name="ISME J.">
        <title>Trehalose/2-sulfotrehalose biosynthesis and glycine-betaine uptake are widely spread mechanisms for osmoadaptation in the Halobacteriales.</title>
        <authorList>
            <person name="Youssef N.H."/>
            <person name="Savage-Ashlock K.N."/>
            <person name="McCully A.L."/>
            <person name="Luedtke B."/>
            <person name="Shaw E.I."/>
            <person name="Hoff W.D."/>
            <person name="Elshahed M.S."/>
        </authorList>
    </citation>
    <scope>NUCLEOTIDE SEQUENCE [LARGE SCALE GENOMIC DNA]</scope>
    <source>
        <strain evidence="1 3">DX253</strain>
    </source>
</reference>
<proteinExistence type="predicted"/>
<dbReference type="AlphaFoldDB" id="E7QNL0"/>
<accession>E7QNL0</accession>